<dbReference type="Gene3D" id="3.30.300.20">
    <property type="match status" value="1"/>
</dbReference>
<dbReference type="AlphaFoldDB" id="A0A382GNR6"/>
<dbReference type="EMBL" id="UINC01056351">
    <property type="protein sequence ID" value="SVB76277.1"/>
    <property type="molecule type" value="Genomic_DNA"/>
</dbReference>
<name>A0A382GNR6_9ZZZZ</name>
<gene>
    <name evidence="1" type="ORF">METZ01_LOCUS229131</name>
</gene>
<sequence length="44" mass="4437">VTITGVNVAADLGSARVYVRTSSVGTEEATLDGLEAAAPFLRSA</sequence>
<accession>A0A382GNR6</accession>
<protein>
    <submittedName>
        <fullName evidence="1">Uncharacterized protein</fullName>
    </submittedName>
</protein>
<dbReference type="InterPro" id="IPR023799">
    <property type="entry name" value="RbfA_dom_sf"/>
</dbReference>
<dbReference type="InterPro" id="IPR015946">
    <property type="entry name" value="KH_dom-like_a/b"/>
</dbReference>
<proteinExistence type="predicted"/>
<feature type="non-terminal residue" evidence="1">
    <location>
        <position position="1"/>
    </location>
</feature>
<organism evidence="1">
    <name type="scientific">marine metagenome</name>
    <dbReference type="NCBI Taxonomy" id="408172"/>
    <lineage>
        <taxon>unclassified sequences</taxon>
        <taxon>metagenomes</taxon>
        <taxon>ecological metagenomes</taxon>
    </lineage>
</organism>
<evidence type="ECO:0000313" key="1">
    <source>
        <dbReference type="EMBL" id="SVB76277.1"/>
    </source>
</evidence>
<feature type="non-terminal residue" evidence="1">
    <location>
        <position position="44"/>
    </location>
</feature>
<reference evidence="1" key="1">
    <citation type="submission" date="2018-05" db="EMBL/GenBank/DDBJ databases">
        <authorList>
            <person name="Lanie J.A."/>
            <person name="Ng W.-L."/>
            <person name="Kazmierczak K.M."/>
            <person name="Andrzejewski T.M."/>
            <person name="Davidsen T.M."/>
            <person name="Wayne K.J."/>
            <person name="Tettelin H."/>
            <person name="Glass J.I."/>
            <person name="Rusch D."/>
            <person name="Podicherti R."/>
            <person name="Tsui H.-C.T."/>
            <person name="Winkler M.E."/>
        </authorList>
    </citation>
    <scope>NUCLEOTIDE SEQUENCE</scope>
</reference>
<dbReference type="SUPFAM" id="SSF89919">
    <property type="entry name" value="Ribosome-binding factor A, RbfA"/>
    <property type="match status" value="1"/>
</dbReference>